<evidence type="ECO:0000313" key="6">
    <source>
        <dbReference type="EMBL" id="MXQ72663.1"/>
    </source>
</evidence>
<protein>
    <submittedName>
        <fullName evidence="6">Sigma-70 family RNA polymerase sigma factor</fullName>
    </submittedName>
</protein>
<keyword evidence="2" id="KW-0805">Transcription regulation</keyword>
<evidence type="ECO:0000256" key="1">
    <source>
        <dbReference type="ARBA" id="ARBA00010641"/>
    </source>
</evidence>
<dbReference type="InterPro" id="IPR013249">
    <property type="entry name" value="RNA_pol_sigma70_r4_t2"/>
</dbReference>
<dbReference type="InterPro" id="IPR013325">
    <property type="entry name" value="RNA_pol_sigma_r2"/>
</dbReference>
<keyword evidence="4" id="KW-0804">Transcription</keyword>
<dbReference type="GO" id="GO:0016987">
    <property type="term" value="F:sigma factor activity"/>
    <property type="evidence" value="ECO:0007669"/>
    <property type="project" value="UniProtKB-KW"/>
</dbReference>
<dbReference type="PANTHER" id="PTHR43133:SF60">
    <property type="entry name" value="RNA POLYMERASE SIGMA FACTOR SIGV"/>
    <property type="match status" value="1"/>
</dbReference>
<dbReference type="SUPFAM" id="SSF88946">
    <property type="entry name" value="Sigma2 domain of RNA polymerase sigma factors"/>
    <property type="match status" value="1"/>
</dbReference>
<dbReference type="GO" id="GO:0003677">
    <property type="term" value="F:DNA binding"/>
    <property type="evidence" value="ECO:0007669"/>
    <property type="project" value="InterPro"/>
</dbReference>
<gene>
    <name evidence="6" type="ORF">GSF08_01725</name>
</gene>
<dbReference type="EMBL" id="WUUQ01000001">
    <property type="protein sequence ID" value="MXQ72663.1"/>
    <property type="molecule type" value="Genomic_DNA"/>
</dbReference>
<evidence type="ECO:0000256" key="2">
    <source>
        <dbReference type="ARBA" id="ARBA00023015"/>
    </source>
</evidence>
<name>A0A6N8U7I4_9FIRM</name>
<organism evidence="6 7">
    <name type="scientific">Copranaerobaculum intestinale</name>
    <dbReference type="NCBI Taxonomy" id="2692629"/>
    <lineage>
        <taxon>Bacteria</taxon>
        <taxon>Bacillati</taxon>
        <taxon>Bacillota</taxon>
        <taxon>Erysipelotrichia</taxon>
        <taxon>Erysipelotrichales</taxon>
        <taxon>Erysipelotrichaceae</taxon>
        <taxon>Copranaerobaculum</taxon>
    </lineage>
</organism>
<dbReference type="InterPro" id="IPR039425">
    <property type="entry name" value="RNA_pol_sigma-70-like"/>
</dbReference>
<dbReference type="SUPFAM" id="SSF88659">
    <property type="entry name" value="Sigma3 and sigma4 domains of RNA polymerase sigma factors"/>
    <property type="match status" value="1"/>
</dbReference>
<dbReference type="PANTHER" id="PTHR43133">
    <property type="entry name" value="RNA POLYMERASE ECF-TYPE SIGMA FACTO"/>
    <property type="match status" value="1"/>
</dbReference>
<dbReference type="RefSeq" id="WP_160624147.1">
    <property type="nucleotide sequence ID" value="NZ_WUUQ01000001.1"/>
</dbReference>
<dbReference type="NCBIfam" id="TIGR02937">
    <property type="entry name" value="sigma70-ECF"/>
    <property type="match status" value="1"/>
</dbReference>
<evidence type="ECO:0000256" key="3">
    <source>
        <dbReference type="ARBA" id="ARBA00023082"/>
    </source>
</evidence>
<reference evidence="6 7" key="1">
    <citation type="submission" date="2019-12" db="EMBL/GenBank/DDBJ databases">
        <authorList>
            <person name="Yang R."/>
        </authorList>
    </citation>
    <scope>NUCLEOTIDE SEQUENCE [LARGE SCALE GENOMIC DNA]</scope>
    <source>
        <strain evidence="6 7">DONG20-135</strain>
    </source>
</reference>
<keyword evidence="3" id="KW-0731">Sigma factor</keyword>
<proteinExistence type="inferred from homology"/>
<feature type="domain" description="RNA polymerase sigma factor 70 region 4 type 2" evidence="5">
    <location>
        <begin position="99"/>
        <end position="150"/>
    </location>
</feature>
<dbReference type="Proteomes" id="UP000434036">
    <property type="component" value="Unassembled WGS sequence"/>
</dbReference>
<dbReference type="GO" id="GO:0006352">
    <property type="term" value="P:DNA-templated transcription initiation"/>
    <property type="evidence" value="ECO:0007669"/>
    <property type="project" value="InterPro"/>
</dbReference>
<dbReference type="Gene3D" id="1.10.10.10">
    <property type="entry name" value="Winged helix-like DNA-binding domain superfamily/Winged helix DNA-binding domain"/>
    <property type="match status" value="1"/>
</dbReference>
<keyword evidence="7" id="KW-1185">Reference proteome</keyword>
<comment type="similarity">
    <text evidence="1">Belongs to the sigma-70 factor family. ECF subfamily.</text>
</comment>
<comment type="caution">
    <text evidence="6">The sequence shown here is derived from an EMBL/GenBank/DDBJ whole genome shotgun (WGS) entry which is preliminary data.</text>
</comment>
<dbReference type="CDD" id="cd06171">
    <property type="entry name" value="Sigma70_r4"/>
    <property type="match status" value="1"/>
</dbReference>
<dbReference type="InterPro" id="IPR014284">
    <property type="entry name" value="RNA_pol_sigma-70_dom"/>
</dbReference>
<dbReference type="InterPro" id="IPR036388">
    <property type="entry name" value="WH-like_DNA-bd_sf"/>
</dbReference>
<dbReference type="Pfam" id="PF08281">
    <property type="entry name" value="Sigma70_r4_2"/>
    <property type="match status" value="1"/>
</dbReference>
<evidence type="ECO:0000259" key="5">
    <source>
        <dbReference type="Pfam" id="PF08281"/>
    </source>
</evidence>
<dbReference type="Gene3D" id="1.10.1740.10">
    <property type="match status" value="1"/>
</dbReference>
<evidence type="ECO:0000313" key="7">
    <source>
        <dbReference type="Proteomes" id="UP000434036"/>
    </source>
</evidence>
<reference evidence="6 7" key="2">
    <citation type="submission" date="2020-01" db="EMBL/GenBank/DDBJ databases">
        <title>Clostridiaceae sp. nov. isolated from the gut of human by culturomics.</title>
        <authorList>
            <person name="Chang Y."/>
        </authorList>
    </citation>
    <scope>NUCLEOTIDE SEQUENCE [LARGE SCALE GENOMIC DNA]</scope>
    <source>
        <strain evidence="6 7">DONG20-135</strain>
    </source>
</reference>
<dbReference type="InterPro" id="IPR013324">
    <property type="entry name" value="RNA_pol_sigma_r3/r4-like"/>
</dbReference>
<evidence type="ECO:0000256" key="4">
    <source>
        <dbReference type="ARBA" id="ARBA00023163"/>
    </source>
</evidence>
<sequence>MRCEEEVSQAIDKYGDMIRRICFIHLKKETDVDDIFQNVFIKYATKDIAYASAEHEKAWFIRVSINECQSMLRGWFHQKVDLRDDLSKYGLAEPAHHPEVLQAILKLRDTYRNVVYLYYYEGYKITEIAKILNRSENTIHTWMKRAKEQLKEMLGGDPLA</sequence>
<accession>A0A6N8U7I4</accession>
<dbReference type="AlphaFoldDB" id="A0A6N8U7I4"/>